<dbReference type="Proteomes" id="UP000184216">
    <property type="component" value="Unassembled WGS sequence"/>
</dbReference>
<gene>
    <name evidence="1" type="ORF">B0A72_09540</name>
    <name evidence="2" type="ORF">SAMN05444387_3685</name>
</gene>
<dbReference type="RefSeq" id="WP_073397156.1">
    <property type="nucleotide sequence ID" value="NZ_FRBX01000005.1"/>
</dbReference>
<dbReference type="Proteomes" id="UP000198431">
    <property type="component" value="Unassembled WGS sequence"/>
</dbReference>
<dbReference type="EMBL" id="FRBX01000005">
    <property type="protein sequence ID" value="SHM98512.1"/>
    <property type="molecule type" value="Genomic_DNA"/>
</dbReference>
<reference evidence="1 4" key="1">
    <citation type="submission" date="2016-11" db="EMBL/GenBank/DDBJ databases">
        <title>Whole genomes of Flavobacteriaceae.</title>
        <authorList>
            <person name="Stine C."/>
            <person name="Li C."/>
            <person name="Tadesse D."/>
        </authorList>
    </citation>
    <scope>NUCLEOTIDE SEQUENCE [LARGE SCALE GENOMIC DNA]</scope>
    <source>
        <strain evidence="1 4">ATCC 19366</strain>
    </source>
</reference>
<name>A0AB36P393_9FLAO</name>
<dbReference type="AlphaFoldDB" id="A0AB36P393"/>
<keyword evidence="3" id="KW-1185">Reference proteome</keyword>
<protein>
    <submittedName>
        <fullName evidence="1">Uncharacterized protein</fullName>
    </submittedName>
</protein>
<evidence type="ECO:0000313" key="3">
    <source>
        <dbReference type="Proteomes" id="UP000184216"/>
    </source>
</evidence>
<dbReference type="EMBL" id="MUHB01000007">
    <property type="protein sequence ID" value="OXB06224.1"/>
    <property type="molecule type" value="Genomic_DNA"/>
</dbReference>
<accession>A0AB36P393</accession>
<evidence type="ECO:0000313" key="1">
    <source>
        <dbReference type="EMBL" id="OXB06224.1"/>
    </source>
</evidence>
<comment type="caution">
    <text evidence="1">The sequence shown here is derived from an EMBL/GenBank/DDBJ whole genome shotgun (WGS) entry which is preliminary data.</text>
</comment>
<evidence type="ECO:0000313" key="2">
    <source>
        <dbReference type="EMBL" id="SHM98512.1"/>
    </source>
</evidence>
<proteinExistence type="predicted"/>
<evidence type="ECO:0000313" key="4">
    <source>
        <dbReference type="Proteomes" id="UP000198431"/>
    </source>
</evidence>
<sequence>MDSLILEKIDNVIQEIKKKYDSSGITAADIFIILSFEILRCEIALKSISSNSVSAIGEIASTTSHFYYFRDYPLLYRDIQKIYIEISKIDKRFNDADFESSVNFELDSWTKHVSDASSNLLRGLPMSYFTK</sequence>
<organism evidence="1 4">
    <name type="scientific">Flavobacterium pectinovorum</name>
    <dbReference type="NCBI Taxonomy" id="29533"/>
    <lineage>
        <taxon>Bacteria</taxon>
        <taxon>Pseudomonadati</taxon>
        <taxon>Bacteroidota</taxon>
        <taxon>Flavobacteriia</taxon>
        <taxon>Flavobacteriales</taxon>
        <taxon>Flavobacteriaceae</taxon>
        <taxon>Flavobacterium</taxon>
    </lineage>
</organism>
<reference evidence="2 3" key="2">
    <citation type="submission" date="2016-11" db="EMBL/GenBank/DDBJ databases">
        <authorList>
            <person name="Varghese N."/>
            <person name="Submissions S."/>
        </authorList>
    </citation>
    <scope>NUCLEOTIDE SEQUENCE [LARGE SCALE GENOMIC DNA]</scope>
    <source>
        <strain evidence="2 3">DSM 6368</strain>
    </source>
</reference>